<gene>
    <name evidence="1" type="ORF">SR876_28920</name>
</gene>
<name>A0ABZ0XSE4_9BACT</name>
<dbReference type="InterPro" id="IPR045384">
    <property type="entry name" value="DUF6527"/>
</dbReference>
<protein>
    <submittedName>
        <fullName evidence="1">DUF6527 family protein</fullName>
    </submittedName>
</protein>
<evidence type="ECO:0000313" key="2">
    <source>
        <dbReference type="Proteomes" id="UP001326715"/>
    </source>
</evidence>
<organism evidence="1 2">
    <name type="scientific">Chitinophaga sancti</name>
    <dbReference type="NCBI Taxonomy" id="1004"/>
    <lineage>
        <taxon>Bacteria</taxon>
        <taxon>Pseudomonadati</taxon>
        <taxon>Bacteroidota</taxon>
        <taxon>Chitinophagia</taxon>
        <taxon>Chitinophagales</taxon>
        <taxon>Chitinophagaceae</taxon>
        <taxon>Chitinophaga</taxon>
    </lineage>
</organism>
<reference evidence="1 2" key="1">
    <citation type="submission" date="2023-11" db="EMBL/GenBank/DDBJ databases">
        <title>MicrobeMod: A computational toolkit for identifying prokaryotic methylation and restriction-modification with nanopore sequencing.</title>
        <authorList>
            <person name="Crits-Christoph A."/>
            <person name="Kang S.C."/>
            <person name="Lee H."/>
            <person name="Ostrov N."/>
        </authorList>
    </citation>
    <scope>NUCLEOTIDE SEQUENCE [LARGE SCALE GENOMIC DNA]</scope>
    <source>
        <strain evidence="1 2">ATCC 23090</strain>
    </source>
</reference>
<accession>A0ABZ0XSE4</accession>
<proteinExistence type="predicted"/>
<sequence>MNFSCPFFGQRYFVAFTNLASFFKLTYDGETVSLHPSIGNWQFNCKSHYWINKDVIRFAPSDD</sequence>
<dbReference type="Proteomes" id="UP001326715">
    <property type="component" value="Chromosome"/>
</dbReference>
<dbReference type="Pfam" id="PF20137">
    <property type="entry name" value="BubE"/>
    <property type="match status" value="1"/>
</dbReference>
<keyword evidence="2" id="KW-1185">Reference proteome</keyword>
<evidence type="ECO:0000313" key="1">
    <source>
        <dbReference type="EMBL" id="WQG93134.1"/>
    </source>
</evidence>
<dbReference type="RefSeq" id="WP_245801874.1">
    <property type="nucleotide sequence ID" value="NZ_CP139972.1"/>
</dbReference>
<dbReference type="EMBL" id="CP140154">
    <property type="protein sequence ID" value="WQG93134.1"/>
    <property type="molecule type" value="Genomic_DNA"/>
</dbReference>